<dbReference type="Gene3D" id="1.10.1040.50">
    <property type="match status" value="1"/>
</dbReference>
<comment type="pathway">
    <text evidence="1">Lipid metabolism; fatty acid beta-oxidation.</text>
</comment>
<accession>A0A291GA81</accession>
<sequence length="751" mass="79512">MNTIKMAFGVGDLDCRRVAVIGAGNMGGGIAAQFANAGIAVDLLDRVGPDEARNAPAEQGLAQQIARQAFMGEAPVGFVRVGNTEDHLERVAEADWIVEVILEDLDLKRALYERIEPLRKPGAIVSSNTSTILRERLIEGRSAAFQDHFLISHFFNPPRRMALLELIGGDDRAAFDRAAEIGRRALGKTVIECRDTPGFIANRLGCTWLSVAVVEALRLGLTVEEADAVHMAFGVPRTGVFGLLDLIGLDVVKPIWGSLMAALLETDAINGFDLPGQGVITDLVAAGRFGRKSRAGFYRKSESGGMEALDLVTGDYRAHSGFTQKDLPGEGRDLDLLLNEDTAPGAYARAVLAQVVGYALTHAGEIAPSLKETDLGMELGYAWRAGPVALWRGLSPETQARLRAEMPEGVPFGALAAPVVQGGETDRLSRAQASGTPLAGNAAAALWDLGDDVICLDIRSKMHALGPEVFDILEEGVSRLNGAARGMIVGNHNPRVFSAGADLSQMVAWIEAAKWPAIEAFITRGQSVLAALRTANAPSVAAMRGLALGGGCELAMHCTGTVAHAETRIGLPEHLVGLVPGWGGGRRLLDRARAGVASEAELADRIALAFRAATLETPAASAREAGALGLLDPSQPVVMHEGDVFAAALAHLDGLSPGGSVHPPVTLRLEPQAVLDHLLADRKTARDDGALRQNAFEIQSRIADIFARGGGGLSDADLASFECDAFMALTKTPETLARIRHMLRSGKPLRI</sequence>
<dbReference type="PANTHER" id="PTHR48075">
    <property type="entry name" value="3-HYDROXYACYL-COA DEHYDROGENASE FAMILY PROTEIN"/>
    <property type="match status" value="1"/>
</dbReference>
<dbReference type="GO" id="GO:0003857">
    <property type="term" value="F:(3S)-3-hydroxyacyl-CoA dehydrogenase (NAD+) activity"/>
    <property type="evidence" value="ECO:0007669"/>
    <property type="project" value="UniProtKB-EC"/>
</dbReference>
<dbReference type="SUPFAM" id="SSF48179">
    <property type="entry name" value="6-phosphogluconate dehydrogenase C-terminal domain-like"/>
    <property type="match status" value="1"/>
</dbReference>
<keyword evidence="11" id="KW-1185">Reference proteome</keyword>
<dbReference type="Proteomes" id="UP000217935">
    <property type="component" value="Chromosome"/>
</dbReference>
<comment type="catalytic activity">
    <reaction evidence="7">
        <text>a (3S)-3-hydroxyacyl-CoA + NAD(+) = a 3-oxoacyl-CoA + NADH + H(+)</text>
        <dbReference type="Rhea" id="RHEA:22432"/>
        <dbReference type="ChEBI" id="CHEBI:15378"/>
        <dbReference type="ChEBI" id="CHEBI:57318"/>
        <dbReference type="ChEBI" id="CHEBI:57540"/>
        <dbReference type="ChEBI" id="CHEBI:57945"/>
        <dbReference type="ChEBI" id="CHEBI:90726"/>
        <dbReference type="EC" id="1.1.1.35"/>
    </reaction>
</comment>
<evidence type="ECO:0000256" key="5">
    <source>
        <dbReference type="ARBA" id="ARBA00023027"/>
    </source>
</evidence>
<keyword evidence="6" id="KW-0443">Lipid metabolism</keyword>
<dbReference type="InterPro" id="IPR008927">
    <property type="entry name" value="6-PGluconate_DH-like_C_sf"/>
</dbReference>
<evidence type="ECO:0000259" key="8">
    <source>
        <dbReference type="Pfam" id="PF00725"/>
    </source>
</evidence>
<evidence type="ECO:0000256" key="2">
    <source>
        <dbReference type="ARBA" id="ARBA00022832"/>
    </source>
</evidence>
<dbReference type="Gene3D" id="3.40.50.720">
    <property type="entry name" value="NAD(P)-binding Rossmann-like Domain"/>
    <property type="match status" value="1"/>
</dbReference>
<reference evidence="10 11" key="1">
    <citation type="submission" date="2017-06" db="EMBL/GenBank/DDBJ databases">
        <title>Celeribacter sp. TSPH2 complete genome sequence.</title>
        <authorList>
            <person name="Woo J.-H."/>
            <person name="Kim H.-S."/>
        </authorList>
    </citation>
    <scope>NUCLEOTIDE SEQUENCE [LARGE SCALE GENOMIC DNA]</scope>
    <source>
        <strain evidence="10 11">TSPH2</strain>
    </source>
</reference>
<keyword evidence="3" id="KW-0442">Lipid degradation</keyword>
<evidence type="ECO:0000256" key="1">
    <source>
        <dbReference type="ARBA" id="ARBA00005005"/>
    </source>
</evidence>
<dbReference type="Pfam" id="PF00725">
    <property type="entry name" value="3HCDH"/>
    <property type="match status" value="1"/>
</dbReference>
<dbReference type="PANTHER" id="PTHR48075:SF7">
    <property type="entry name" value="3-HYDROXYACYL-COA DEHYDROGENASE-RELATED"/>
    <property type="match status" value="1"/>
</dbReference>
<dbReference type="UniPathway" id="UPA00659"/>
<dbReference type="KEGG" id="ceh:CEW89_05640"/>
<dbReference type="Pfam" id="PF02737">
    <property type="entry name" value="3HCDH_N"/>
    <property type="match status" value="1"/>
</dbReference>
<dbReference type="AlphaFoldDB" id="A0A291GA81"/>
<dbReference type="OrthoDB" id="5389341at2"/>
<protein>
    <submittedName>
        <fullName evidence="10">3-hydroxyacyl-CoA dehydrogenase</fullName>
    </submittedName>
</protein>
<proteinExistence type="predicted"/>
<keyword evidence="4" id="KW-0560">Oxidoreductase</keyword>
<evidence type="ECO:0000256" key="4">
    <source>
        <dbReference type="ARBA" id="ARBA00023002"/>
    </source>
</evidence>
<dbReference type="RefSeq" id="WP_096805223.1">
    <property type="nucleotide sequence ID" value="NZ_CP022196.1"/>
</dbReference>
<evidence type="ECO:0000259" key="9">
    <source>
        <dbReference type="Pfam" id="PF02737"/>
    </source>
</evidence>
<keyword evidence="2" id="KW-0276">Fatty acid metabolism</keyword>
<evidence type="ECO:0000256" key="6">
    <source>
        <dbReference type="ARBA" id="ARBA00023098"/>
    </source>
</evidence>
<dbReference type="Gene3D" id="3.90.226.10">
    <property type="entry name" value="2-enoyl-CoA Hydratase, Chain A, domain 1"/>
    <property type="match status" value="1"/>
</dbReference>
<dbReference type="STRING" id="1758178.GCA_001550095_00451"/>
<dbReference type="CDD" id="cd06558">
    <property type="entry name" value="crotonase-like"/>
    <property type="match status" value="1"/>
</dbReference>
<dbReference type="InterPro" id="IPR006176">
    <property type="entry name" value="3-OHacyl-CoA_DH_NAD-bd"/>
</dbReference>
<dbReference type="InterPro" id="IPR036291">
    <property type="entry name" value="NAD(P)-bd_dom_sf"/>
</dbReference>
<evidence type="ECO:0000313" key="10">
    <source>
        <dbReference type="EMBL" id="ATG47101.1"/>
    </source>
</evidence>
<dbReference type="InterPro" id="IPR029045">
    <property type="entry name" value="ClpP/crotonase-like_dom_sf"/>
</dbReference>
<name>A0A291GA81_9RHOB</name>
<dbReference type="EMBL" id="CP022196">
    <property type="protein sequence ID" value="ATG47101.1"/>
    <property type="molecule type" value="Genomic_DNA"/>
</dbReference>
<dbReference type="SUPFAM" id="SSF51735">
    <property type="entry name" value="NAD(P)-binding Rossmann-fold domains"/>
    <property type="match status" value="1"/>
</dbReference>
<gene>
    <name evidence="10" type="ORF">CEW89_05640</name>
</gene>
<dbReference type="Pfam" id="PF00378">
    <property type="entry name" value="ECH_1"/>
    <property type="match status" value="1"/>
</dbReference>
<dbReference type="GO" id="GO:0070403">
    <property type="term" value="F:NAD+ binding"/>
    <property type="evidence" value="ECO:0007669"/>
    <property type="project" value="InterPro"/>
</dbReference>
<keyword evidence="5" id="KW-0520">NAD</keyword>
<dbReference type="SUPFAM" id="SSF52096">
    <property type="entry name" value="ClpP/crotonase"/>
    <property type="match status" value="1"/>
</dbReference>
<evidence type="ECO:0000256" key="3">
    <source>
        <dbReference type="ARBA" id="ARBA00022963"/>
    </source>
</evidence>
<evidence type="ECO:0000256" key="7">
    <source>
        <dbReference type="ARBA" id="ARBA00049556"/>
    </source>
</evidence>
<dbReference type="InterPro" id="IPR001753">
    <property type="entry name" value="Enoyl-CoA_hydra/iso"/>
</dbReference>
<feature type="domain" description="3-hydroxyacyl-CoA dehydrogenase NAD binding" evidence="9">
    <location>
        <begin position="18"/>
        <end position="196"/>
    </location>
</feature>
<dbReference type="InterPro" id="IPR006108">
    <property type="entry name" value="3HC_DH_C"/>
</dbReference>
<feature type="domain" description="3-hydroxyacyl-CoA dehydrogenase C-terminal" evidence="8">
    <location>
        <begin position="198"/>
        <end position="299"/>
    </location>
</feature>
<dbReference type="GO" id="GO:0006635">
    <property type="term" value="P:fatty acid beta-oxidation"/>
    <property type="evidence" value="ECO:0007669"/>
    <property type="project" value="UniProtKB-UniPathway"/>
</dbReference>
<organism evidence="10 11">
    <name type="scientific">Celeribacter ethanolicus</name>
    <dbReference type="NCBI Taxonomy" id="1758178"/>
    <lineage>
        <taxon>Bacteria</taxon>
        <taxon>Pseudomonadati</taxon>
        <taxon>Pseudomonadota</taxon>
        <taxon>Alphaproteobacteria</taxon>
        <taxon>Rhodobacterales</taxon>
        <taxon>Roseobacteraceae</taxon>
        <taxon>Celeribacter</taxon>
    </lineage>
</organism>
<evidence type="ECO:0000313" key="11">
    <source>
        <dbReference type="Proteomes" id="UP000217935"/>
    </source>
</evidence>